<gene>
    <name evidence="3" type="ORF">HYH03_012091</name>
</gene>
<feature type="region of interest" description="Disordered" evidence="1">
    <location>
        <begin position="288"/>
        <end position="340"/>
    </location>
</feature>
<evidence type="ECO:0000256" key="1">
    <source>
        <dbReference type="SAM" id="MobiDB-lite"/>
    </source>
</evidence>
<keyword evidence="2" id="KW-1133">Transmembrane helix</keyword>
<accession>A0A835XYY2</accession>
<comment type="caution">
    <text evidence="3">The sequence shown here is derived from an EMBL/GenBank/DDBJ whole genome shotgun (WGS) entry which is preliminary data.</text>
</comment>
<dbReference type="AlphaFoldDB" id="A0A835XYY2"/>
<feature type="compositionally biased region" description="Low complexity" evidence="1">
    <location>
        <begin position="178"/>
        <end position="212"/>
    </location>
</feature>
<feature type="transmembrane region" description="Helical" evidence="2">
    <location>
        <begin position="348"/>
        <end position="371"/>
    </location>
</feature>
<keyword evidence="2" id="KW-0472">Membrane</keyword>
<evidence type="ECO:0000313" key="4">
    <source>
        <dbReference type="Proteomes" id="UP000612055"/>
    </source>
</evidence>
<feature type="compositionally biased region" description="Low complexity" evidence="1">
    <location>
        <begin position="311"/>
        <end position="337"/>
    </location>
</feature>
<dbReference type="Proteomes" id="UP000612055">
    <property type="component" value="Unassembled WGS sequence"/>
</dbReference>
<name>A0A835XYY2_9CHLO</name>
<dbReference type="OrthoDB" id="548126at2759"/>
<reference evidence="3" key="1">
    <citation type="journal article" date="2020" name="bioRxiv">
        <title>Comparative genomics of Chlamydomonas.</title>
        <authorList>
            <person name="Craig R.J."/>
            <person name="Hasan A.R."/>
            <person name="Ness R.W."/>
            <person name="Keightley P.D."/>
        </authorList>
    </citation>
    <scope>NUCLEOTIDE SEQUENCE</scope>
    <source>
        <strain evidence="3">CCAP 11/70</strain>
    </source>
</reference>
<dbReference type="EMBL" id="JAEHOE010000073">
    <property type="protein sequence ID" value="KAG2489455.1"/>
    <property type="molecule type" value="Genomic_DNA"/>
</dbReference>
<evidence type="ECO:0000256" key="2">
    <source>
        <dbReference type="SAM" id="Phobius"/>
    </source>
</evidence>
<sequence length="382" mass="38938">MTLQAEDSEEAIPEVIDEDTSDDEPGDEEAGVFAPDSALFVCTSISRAVSGFRPAVLCEGYMATLSAGSQGFSLTRTGSDQHLSFKYEPPSPKFARKRPGSVSYRLQLLHGSQFLYSLRGLPRVVRCQRAARALEWGPVHVVFCAAKDMDTLLATIRYVDVEEVGPWGQAVAAAALSPAASPPTSNSASAAASPAQPSRPSTSGSPAPSPGSHQGADGASPSPARPRAVSGTGAGGTEAEGGALRPQGSARKPLGAGLSGEAGSGLMWRLDAAALWLDGGAAAAGADRALPERPAGATVEAASMQPDHKSPASSKPAADATTPVPGGSQQPSGSGQPLRWGQWQPSPLVLLAAAGVAVAAAVTAARFVVVARSGSGWTLRWR</sequence>
<evidence type="ECO:0000313" key="3">
    <source>
        <dbReference type="EMBL" id="KAG2489455.1"/>
    </source>
</evidence>
<keyword evidence="2" id="KW-0812">Transmembrane</keyword>
<protein>
    <submittedName>
        <fullName evidence="3">Uncharacterized protein</fullName>
    </submittedName>
</protein>
<keyword evidence="4" id="KW-1185">Reference proteome</keyword>
<feature type="region of interest" description="Disordered" evidence="1">
    <location>
        <begin position="178"/>
        <end position="256"/>
    </location>
</feature>
<organism evidence="3 4">
    <name type="scientific">Edaphochlamys debaryana</name>
    <dbReference type="NCBI Taxonomy" id="47281"/>
    <lineage>
        <taxon>Eukaryota</taxon>
        <taxon>Viridiplantae</taxon>
        <taxon>Chlorophyta</taxon>
        <taxon>core chlorophytes</taxon>
        <taxon>Chlorophyceae</taxon>
        <taxon>CS clade</taxon>
        <taxon>Chlamydomonadales</taxon>
        <taxon>Chlamydomonadales incertae sedis</taxon>
        <taxon>Edaphochlamys</taxon>
    </lineage>
</organism>
<proteinExistence type="predicted"/>
<feature type="region of interest" description="Disordered" evidence="1">
    <location>
        <begin position="1"/>
        <end position="29"/>
    </location>
</feature>